<dbReference type="SUPFAM" id="SSF82185">
    <property type="entry name" value="Histone H3 K4-specific methyltransferase SET7/9 N-terminal domain"/>
    <property type="match status" value="2"/>
</dbReference>
<evidence type="ECO:0000313" key="2">
    <source>
        <dbReference type="Proteomes" id="UP000199321"/>
    </source>
</evidence>
<dbReference type="OrthoDB" id="9785122at2"/>
<dbReference type="RefSeq" id="WP_093145081.1">
    <property type="nucleotide sequence ID" value="NZ_BMWO01000007.1"/>
</dbReference>
<proteinExistence type="predicted"/>
<dbReference type="Gene3D" id="2.20.110.10">
    <property type="entry name" value="Histone H3 K4-specific methyltransferase SET7/9 N-terminal domain"/>
    <property type="match status" value="3"/>
</dbReference>
<organism evidence="1 2">
    <name type="scientific">Ulvibacter litoralis</name>
    <dbReference type="NCBI Taxonomy" id="227084"/>
    <lineage>
        <taxon>Bacteria</taxon>
        <taxon>Pseudomonadati</taxon>
        <taxon>Bacteroidota</taxon>
        <taxon>Flavobacteriia</taxon>
        <taxon>Flavobacteriales</taxon>
        <taxon>Flavobacteriaceae</taxon>
        <taxon>Ulvibacter</taxon>
    </lineage>
</organism>
<keyword evidence="2" id="KW-1185">Reference proteome</keyword>
<evidence type="ECO:0000313" key="1">
    <source>
        <dbReference type="EMBL" id="SDF05701.1"/>
    </source>
</evidence>
<dbReference type="Proteomes" id="UP000199321">
    <property type="component" value="Unassembled WGS sequence"/>
</dbReference>
<name>A0A1G7HYW5_9FLAO</name>
<protein>
    <submittedName>
        <fullName evidence="1">MORN repeat variant</fullName>
    </submittedName>
</protein>
<sequence length="233" mass="26772">MKTLFLFFFGIVFSSVTGFSQSETNQMDAQGKRHGVWQKMYPGTKQLRYEGTFEHGKEVGTFKFYCETCKTQPSVVKEFTASSSISEVKYYTIKGKLVSEGKMDGKDRIGEWLYYPKKSGNVMTREFYKKGKLDGVKVTYYPNGKPTEETTYVNGLQEGPNNYYSPDGVLLKKLQYKNGLLEGPAFYYDASGNVSIEGNYKADKKHGLWKYYKNGKVILEETYPKKEKKKNKE</sequence>
<reference evidence="1 2" key="1">
    <citation type="submission" date="2016-10" db="EMBL/GenBank/DDBJ databases">
        <authorList>
            <person name="de Groot N.N."/>
        </authorList>
    </citation>
    <scope>NUCLEOTIDE SEQUENCE [LARGE SCALE GENOMIC DNA]</scope>
    <source>
        <strain evidence="1 2">DSM 16195</strain>
    </source>
</reference>
<dbReference type="STRING" id="227084.SAMN05421855_10511"/>
<dbReference type="InterPro" id="IPR011652">
    <property type="entry name" value="MORN_2"/>
</dbReference>
<dbReference type="EMBL" id="FNBA01000005">
    <property type="protein sequence ID" value="SDF05701.1"/>
    <property type="molecule type" value="Genomic_DNA"/>
</dbReference>
<dbReference type="AlphaFoldDB" id="A0A1G7HYW5"/>
<gene>
    <name evidence="1" type="ORF">SAMN05421855_10511</name>
</gene>
<dbReference type="Pfam" id="PF07661">
    <property type="entry name" value="MORN_2"/>
    <property type="match status" value="4"/>
</dbReference>
<accession>A0A1G7HYW5</accession>